<keyword evidence="3" id="KW-1185">Reference proteome</keyword>
<evidence type="ECO:0000313" key="3">
    <source>
        <dbReference type="Proteomes" id="UP001484239"/>
    </source>
</evidence>
<evidence type="ECO:0000313" key="2">
    <source>
        <dbReference type="EMBL" id="MEK9500821.1"/>
    </source>
</evidence>
<evidence type="ECO:0000256" key="1">
    <source>
        <dbReference type="SAM" id="Phobius"/>
    </source>
</evidence>
<dbReference type="RefSeq" id="WP_405279574.1">
    <property type="nucleotide sequence ID" value="NZ_JBBHLI010000003.1"/>
</dbReference>
<feature type="transmembrane region" description="Helical" evidence="1">
    <location>
        <begin position="39"/>
        <end position="63"/>
    </location>
</feature>
<name>A0ABU9E7V8_9BACT</name>
<organism evidence="2 3">
    <name type="scientific">Gaopeijia maritima</name>
    <dbReference type="NCBI Taxonomy" id="3119007"/>
    <lineage>
        <taxon>Bacteria</taxon>
        <taxon>Pseudomonadati</taxon>
        <taxon>Gemmatimonadota</taxon>
        <taxon>Longimicrobiia</taxon>
        <taxon>Gaopeijiales</taxon>
        <taxon>Gaopeijiaceae</taxon>
        <taxon>Gaopeijia</taxon>
    </lineage>
</organism>
<dbReference type="EMBL" id="JBBHLI010000003">
    <property type="protein sequence ID" value="MEK9500821.1"/>
    <property type="molecule type" value="Genomic_DNA"/>
</dbReference>
<accession>A0ABU9E7V8</accession>
<proteinExistence type="predicted"/>
<gene>
    <name evidence="2" type="ORF">WI372_07520</name>
</gene>
<keyword evidence="1" id="KW-1133">Transmembrane helix</keyword>
<keyword evidence="1" id="KW-0812">Transmembrane</keyword>
<feature type="transmembrane region" description="Helical" evidence="1">
    <location>
        <begin position="75"/>
        <end position="95"/>
    </location>
</feature>
<comment type="caution">
    <text evidence="2">The sequence shown here is derived from an EMBL/GenBank/DDBJ whole genome shotgun (WGS) entry which is preliminary data.</text>
</comment>
<dbReference type="Proteomes" id="UP001484239">
    <property type="component" value="Unassembled WGS sequence"/>
</dbReference>
<keyword evidence="1" id="KW-0472">Membrane</keyword>
<protein>
    <submittedName>
        <fullName evidence="2">Uncharacterized protein</fullName>
    </submittedName>
</protein>
<reference evidence="2 3" key="1">
    <citation type="submission" date="2024-02" db="EMBL/GenBank/DDBJ databases">
        <title>A novel Gemmatimonadota bacterium.</title>
        <authorList>
            <person name="Du Z.-J."/>
            <person name="Ye Y.-Q."/>
        </authorList>
    </citation>
    <scope>NUCLEOTIDE SEQUENCE [LARGE SCALE GENOMIC DNA]</scope>
    <source>
        <strain evidence="2 3">DH-20</strain>
    </source>
</reference>
<sequence>MIRLEVPIRITALLVVMAPIFDLAPFFSPPLWEQAAWRIGVAGTLSGALTVPTAGALVMAFLAVAHPRSASTVQALAATALIASLAGLAAGVLGSELVTTTELSIEVRASMLWDTTRAFLIAVANGAMAWGVGRNGRRVAAGLPLMPSRPAGIELLD</sequence>
<feature type="transmembrane region" description="Helical" evidence="1">
    <location>
        <begin position="7"/>
        <end position="27"/>
    </location>
</feature>